<proteinExistence type="predicted"/>
<evidence type="ECO:0000313" key="2">
    <source>
        <dbReference type="Proteomes" id="UP000593564"/>
    </source>
</evidence>
<gene>
    <name evidence="1" type="ORF">HYC85_018301</name>
</gene>
<dbReference type="AlphaFoldDB" id="A0A7J7GXM5"/>
<sequence>MEYFALDNQAEDATCLNKCTYGAAGTCFLSLNLNKCTCGNKFVSKAAITLVESSLRKLVTAAVVSYGKFKWWRQQSTLITRPLEVLPLQLIVLPNNKPNKPQLVPPTKNGPEIKTQLQKIVLKPQMTSETAIRPLKLIYDHDIRLAQMPVTYNFKVLREIVKTLSIFKDNDGDWVTIMCSSELRLAESCVDSLIPNDPKTDKIDSIGMLRLHIVEVSLEQERIYWKRRMRDLLRVRGSKEMRLAHNLLWVSLLLKLWMLRLIIQKRKLQIQRKKTRASEDPECKEVEMDDCRHTLFSGD</sequence>
<accession>A0A7J7GXM5</accession>
<organism evidence="1 2">
    <name type="scientific">Camellia sinensis</name>
    <name type="common">Tea plant</name>
    <name type="synonym">Thea sinensis</name>
    <dbReference type="NCBI Taxonomy" id="4442"/>
    <lineage>
        <taxon>Eukaryota</taxon>
        <taxon>Viridiplantae</taxon>
        <taxon>Streptophyta</taxon>
        <taxon>Embryophyta</taxon>
        <taxon>Tracheophyta</taxon>
        <taxon>Spermatophyta</taxon>
        <taxon>Magnoliopsida</taxon>
        <taxon>eudicotyledons</taxon>
        <taxon>Gunneridae</taxon>
        <taxon>Pentapetalae</taxon>
        <taxon>asterids</taxon>
        <taxon>Ericales</taxon>
        <taxon>Theaceae</taxon>
        <taxon>Camellia</taxon>
    </lineage>
</organism>
<dbReference type="PANTHER" id="PTHR46183:SF8">
    <property type="entry name" value="PROTEIN CLMP1"/>
    <property type="match status" value="1"/>
</dbReference>
<reference evidence="1 2" key="2">
    <citation type="submission" date="2020-07" db="EMBL/GenBank/DDBJ databases">
        <title>Genome assembly of wild tea tree DASZ reveals pedigree and selection history of tea varieties.</title>
        <authorList>
            <person name="Zhang W."/>
        </authorList>
    </citation>
    <scope>NUCLEOTIDE SEQUENCE [LARGE SCALE GENOMIC DNA]</scope>
    <source>
        <strain evidence="2">cv. G240</strain>
        <tissue evidence="1">Leaf</tissue>
    </source>
</reference>
<name>A0A7J7GXM5_CAMSI</name>
<evidence type="ECO:0000313" key="1">
    <source>
        <dbReference type="EMBL" id="KAF5944224.1"/>
    </source>
</evidence>
<dbReference type="SUPFAM" id="SSF54277">
    <property type="entry name" value="CAD &amp; PB1 domains"/>
    <property type="match status" value="1"/>
</dbReference>
<reference evidence="2" key="1">
    <citation type="journal article" date="2020" name="Nat. Commun.">
        <title>Genome assembly of wild tea tree DASZ reveals pedigree and selection history of tea varieties.</title>
        <authorList>
            <person name="Zhang W."/>
            <person name="Zhang Y."/>
            <person name="Qiu H."/>
            <person name="Guo Y."/>
            <person name="Wan H."/>
            <person name="Zhang X."/>
            <person name="Scossa F."/>
            <person name="Alseekh S."/>
            <person name="Zhang Q."/>
            <person name="Wang P."/>
            <person name="Xu L."/>
            <person name="Schmidt M.H."/>
            <person name="Jia X."/>
            <person name="Li D."/>
            <person name="Zhu A."/>
            <person name="Guo F."/>
            <person name="Chen W."/>
            <person name="Ni D."/>
            <person name="Usadel B."/>
            <person name="Fernie A.R."/>
            <person name="Wen W."/>
        </authorList>
    </citation>
    <scope>NUCLEOTIDE SEQUENCE [LARGE SCALE GENOMIC DNA]</scope>
    <source>
        <strain evidence="2">cv. G240</strain>
    </source>
</reference>
<protein>
    <submittedName>
        <fullName evidence="1">Uncharacterized protein</fullName>
    </submittedName>
</protein>
<dbReference type="Proteomes" id="UP000593564">
    <property type="component" value="Unassembled WGS sequence"/>
</dbReference>
<dbReference type="PANTHER" id="PTHR46183">
    <property type="entry name" value="PROTEIN CLMP1"/>
    <property type="match status" value="1"/>
</dbReference>
<dbReference type="InterPro" id="IPR044517">
    <property type="entry name" value="PHOX1-4"/>
</dbReference>
<dbReference type="EMBL" id="JACBKZ010000008">
    <property type="protein sequence ID" value="KAF5944224.1"/>
    <property type="molecule type" value="Genomic_DNA"/>
</dbReference>
<keyword evidence="2" id="KW-1185">Reference proteome</keyword>
<comment type="caution">
    <text evidence="1">The sequence shown here is derived from an EMBL/GenBank/DDBJ whole genome shotgun (WGS) entry which is preliminary data.</text>
</comment>